<feature type="transmembrane region" description="Helical" evidence="1">
    <location>
        <begin position="55"/>
        <end position="76"/>
    </location>
</feature>
<name>A0ABN2VNC8_9ACTN</name>
<feature type="transmembrane region" description="Helical" evidence="1">
    <location>
        <begin position="16"/>
        <end position="35"/>
    </location>
</feature>
<dbReference type="EMBL" id="BAAAQN010000120">
    <property type="protein sequence ID" value="GAA2067246.1"/>
    <property type="molecule type" value="Genomic_DNA"/>
</dbReference>
<organism evidence="2 3">
    <name type="scientific">Catenulispora yoronensis</name>
    <dbReference type="NCBI Taxonomy" id="450799"/>
    <lineage>
        <taxon>Bacteria</taxon>
        <taxon>Bacillati</taxon>
        <taxon>Actinomycetota</taxon>
        <taxon>Actinomycetes</taxon>
        <taxon>Catenulisporales</taxon>
        <taxon>Catenulisporaceae</taxon>
        <taxon>Catenulispora</taxon>
    </lineage>
</organism>
<comment type="caution">
    <text evidence="2">The sequence shown here is derived from an EMBL/GenBank/DDBJ whole genome shotgun (WGS) entry which is preliminary data.</text>
</comment>
<protein>
    <submittedName>
        <fullName evidence="2">Uncharacterized protein</fullName>
    </submittedName>
</protein>
<keyword evidence="3" id="KW-1185">Reference proteome</keyword>
<reference evidence="2 3" key="1">
    <citation type="journal article" date="2019" name="Int. J. Syst. Evol. Microbiol.">
        <title>The Global Catalogue of Microorganisms (GCM) 10K type strain sequencing project: providing services to taxonomists for standard genome sequencing and annotation.</title>
        <authorList>
            <consortium name="The Broad Institute Genomics Platform"/>
            <consortium name="The Broad Institute Genome Sequencing Center for Infectious Disease"/>
            <person name="Wu L."/>
            <person name="Ma J."/>
        </authorList>
    </citation>
    <scope>NUCLEOTIDE SEQUENCE [LARGE SCALE GENOMIC DNA]</scope>
    <source>
        <strain evidence="2 3">JCM 16014</strain>
    </source>
</reference>
<keyword evidence="1" id="KW-1133">Transmembrane helix</keyword>
<gene>
    <name evidence="2" type="ORF">GCM10009839_93840</name>
</gene>
<keyword evidence="1" id="KW-0812">Transmembrane</keyword>
<proteinExistence type="predicted"/>
<feature type="transmembrane region" description="Helical" evidence="1">
    <location>
        <begin position="127"/>
        <end position="147"/>
    </location>
</feature>
<evidence type="ECO:0000313" key="2">
    <source>
        <dbReference type="EMBL" id="GAA2067246.1"/>
    </source>
</evidence>
<dbReference type="Proteomes" id="UP001500751">
    <property type="component" value="Unassembled WGS sequence"/>
</dbReference>
<feature type="transmembrane region" description="Helical" evidence="1">
    <location>
        <begin position="83"/>
        <end position="107"/>
    </location>
</feature>
<sequence length="172" mass="17962">MDFNQLLARLGRTGQVFVGGAILVFILSFLPWYTASVSFMGHSSSGSLSAWDAKFGAWFPVLLLIALGVVTALWALDIIKWPALLLWTIGTATAVVSAIIIILRWVTYPSASEADGFGGSASSGAGWALYVSLVIAIATAVFGYLGFTAAGGDIKNLAGALQQRQVPPPGQG</sequence>
<keyword evidence="1" id="KW-0472">Membrane</keyword>
<evidence type="ECO:0000256" key="1">
    <source>
        <dbReference type="SAM" id="Phobius"/>
    </source>
</evidence>
<dbReference type="RefSeq" id="WP_344672270.1">
    <property type="nucleotide sequence ID" value="NZ_BAAAQN010000120.1"/>
</dbReference>
<accession>A0ABN2VNC8</accession>
<evidence type="ECO:0000313" key="3">
    <source>
        <dbReference type="Proteomes" id="UP001500751"/>
    </source>
</evidence>